<dbReference type="Pfam" id="PF01596">
    <property type="entry name" value="Methyltransf_3"/>
    <property type="match status" value="1"/>
</dbReference>
<dbReference type="InterPro" id="IPR029063">
    <property type="entry name" value="SAM-dependent_MTases_sf"/>
</dbReference>
<dbReference type="InterPro" id="IPR050362">
    <property type="entry name" value="Cation-dep_OMT"/>
</dbReference>
<dbReference type="EMBL" id="CACVKT020008939">
    <property type="protein sequence ID" value="CAC5418677.1"/>
    <property type="molecule type" value="Genomic_DNA"/>
</dbReference>
<reference evidence="5 6" key="1">
    <citation type="submission" date="2020-06" db="EMBL/GenBank/DDBJ databases">
        <authorList>
            <person name="Li R."/>
            <person name="Bekaert M."/>
        </authorList>
    </citation>
    <scope>NUCLEOTIDE SEQUENCE [LARGE SCALE GENOMIC DNA]</scope>
    <source>
        <strain evidence="6">wild</strain>
    </source>
</reference>
<dbReference type="GO" id="GO:0032259">
    <property type="term" value="P:methylation"/>
    <property type="evidence" value="ECO:0007669"/>
    <property type="project" value="UniProtKB-KW"/>
</dbReference>
<evidence type="ECO:0000313" key="5">
    <source>
        <dbReference type="EMBL" id="CAC5418677.1"/>
    </source>
</evidence>
<dbReference type="GO" id="GO:0042409">
    <property type="term" value="F:caffeoyl-CoA O-methyltransferase activity"/>
    <property type="evidence" value="ECO:0007669"/>
    <property type="project" value="UniProtKB-EC"/>
</dbReference>
<dbReference type="PROSITE" id="PS51682">
    <property type="entry name" value="SAM_OMT_I"/>
    <property type="match status" value="1"/>
</dbReference>
<comment type="similarity">
    <text evidence="4">Belongs to the class I-like SAM-binding methyltransferase superfamily. Cation-dependent O-methyltransferase family.</text>
</comment>
<evidence type="ECO:0000256" key="1">
    <source>
        <dbReference type="ARBA" id="ARBA00022603"/>
    </source>
</evidence>
<keyword evidence="6" id="KW-1185">Reference proteome</keyword>
<dbReference type="Gene3D" id="3.40.50.150">
    <property type="entry name" value="Vaccinia Virus protein VP39"/>
    <property type="match status" value="1"/>
</dbReference>
<organism evidence="5 6">
    <name type="scientific">Mytilus coruscus</name>
    <name type="common">Sea mussel</name>
    <dbReference type="NCBI Taxonomy" id="42192"/>
    <lineage>
        <taxon>Eukaryota</taxon>
        <taxon>Metazoa</taxon>
        <taxon>Spiralia</taxon>
        <taxon>Lophotrochozoa</taxon>
        <taxon>Mollusca</taxon>
        <taxon>Bivalvia</taxon>
        <taxon>Autobranchia</taxon>
        <taxon>Pteriomorphia</taxon>
        <taxon>Mytilida</taxon>
        <taxon>Mytiloidea</taxon>
        <taxon>Mytilidae</taxon>
        <taxon>Mytilinae</taxon>
        <taxon>Mytilus</taxon>
    </lineage>
</organism>
<evidence type="ECO:0000313" key="6">
    <source>
        <dbReference type="Proteomes" id="UP000507470"/>
    </source>
</evidence>
<protein>
    <submittedName>
        <fullName evidence="5">E2.1.1.104</fullName>
        <ecNumber evidence="5">2.1.1.104</ecNumber>
    </submittedName>
</protein>
<dbReference type="PANTHER" id="PTHR10509:SF14">
    <property type="entry name" value="CAFFEOYL-COA O-METHYLTRANSFERASE 3-RELATED"/>
    <property type="match status" value="1"/>
</dbReference>
<gene>
    <name evidence="5" type="ORF">MCOR_51099</name>
</gene>
<evidence type="ECO:0000256" key="3">
    <source>
        <dbReference type="ARBA" id="ARBA00022691"/>
    </source>
</evidence>
<keyword evidence="3" id="KW-0949">S-adenosyl-L-methionine</keyword>
<evidence type="ECO:0000256" key="4">
    <source>
        <dbReference type="ARBA" id="ARBA00023453"/>
    </source>
</evidence>
<dbReference type="Proteomes" id="UP000507470">
    <property type="component" value="Unassembled WGS sequence"/>
</dbReference>
<dbReference type="CDD" id="cd02440">
    <property type="entry name" value="AdoMet_MTases"/>
    <property type="match status" value="1"/>
</dbReference>
<dbReference type="OrthoDB" id="10251242at2759"/>
<dbReference type="EC" id="2.1.1.104" evidence="5"/>
<dbReference type="InterPro" id="IPR002935">
    <property type="entry name" value="SAM_O-MeTrfase"/>
</dbReference>
<proteinExistence type="inferred from homology"/>
<dbReference type="SUPFAM" id="SSF53335">
    <property type="entry name" value="S-adenosyl-L-methionine-dependent methyltransferases"/>
    <property type="match status" value="1"/>
</dbReference>
<accession>A0A6J8EEJ1</accession>
<dbReference type="PANTHER" id="PTHR10509">
    <property type="entry name" value="O-METHYLTRANSFERASE-RELATED"/>
    <property type="match status" value="1"/>
</dbReference>
<dbReference type="AlphaFoldDB" id="A0A6J8EEJ1"/>
<evidence type="ECO:0000256" key="2">
    <source>
        <dbReference type="ARBA" id="ARBA00022679"/>
    </source>
</evidence>
<keyword evidence="1 5" id="KW-0489">Methyltransferase</keyword>
<name>A0A6J8EEJ1_MYTCO</name>
<keyword evidence="2 5" id="KW-0808">Transferase</keyword>
<sequence>MSHYDPVFVEIQDLRTELNREELKISDDIKERVKNIEELMMARERFCTDHTSDSSVEVQAIAKETLDHPWKELFQEGKIKFNMKTSMMSGNVTGCFLQFLVSSSKAKTVLEIGTFTGCSALRMAEVLPPDGKVTTCDFDPYVVEFARHWVDTSPHGNKIEILLGYAKETLPDLAKKGSKFDFIFIDADKKRYVDYFKICLDSLLAPGGTMAIDNAMYYGTAYAEKPRGLYGDHTRQFNEAVKQRQDIFHVLLPVRDGIMLVRRKTDMHG</sequence>